<evidence type="ECO:0000256" key="3">
    <source>
        <dbReference type="ARBA" id="ARBA00022839"/>
    </source>
</evidence>
<dbReference type="Pfam" id="PF00149">
    <property type="entry name" value="Metallophos"/>
    <property type="match status" value="1"/>
</dbReference>
<dbReference type="Gene3D" id="3.60.21.10">
    <property type="match status" value="1"/>
</dbReference>
<keyword evidence="3 6" id="KW-0269">Exonuclease</keyword>
<feature type="coiled-coil region" evidence="4">
    <location>
        <begin position="297"/>
        <end position="324"/>
    </location>
</feature>
<dbReference type="InterPro" id="IPR029052">
    <property type="entry name" value="Metallo-depent_PP-like"/>
</dbReference>
<dbReference type="InterPro" id="IPR041796">
    <property type="entry name" value="Mre11_N"/>
</dbReference>
<evidence type="ECO:0000256" key="4">
    <source>
        <dbReference type="SAM" id="Coils"/>
    </source>
</evidence>
<evidence type="ECO:0000313" key="6">
    <source>
        <dbReference type="EMBL" id="TSE29900.1"/>
    </source>
</evidence>
<evidence type="ECO:0000256" key="1">
    <source>
        <dbReference type="ARBA" id="ARBA00022722"/>
    </source>
</evidence>
<name>A0A554X231_9BURK</name>
<accession>A0A554X231</accession>
<protein>
    <submittedName>
        <fullName evidence="6">Sbcd: exonuclease SbcCD, D subunit</fullName>
    </submittedName>
</protein>
<dbReference type="RefSeq" id="WP_043702600.1">
    <property type="nucleotide sequence ID" value="NZ_CP083911.1"/>
</dbReference>
<evidence type="ECO:0000313" key="7">
    <source>
        <dbReference type="Proteomes" id="UP000317763"/>
    </source>
</evidence>
<dbReference type="EMBL" id="VJOM01000028">
    <property type="protein sequence ID" value="TSE29900.1"/>
    <property type="molecule type" value="Genomic_DNA"/>
</dbReference>
<reference evidence="6 7" key="1">
    <citation type="submission" date="2019-07" db="EMBL/GenBank/DDBJ databases">
        <title>Tepidimonas taiwanensis I1-1 draft genome.</title>
        <authorList>
            <person name="Da Costa M.S."/>
            <person name="Froufe H.J.C."/>
            <person name="Egas C."/>
            <person name="Albuquerque L."/>
        </authorList>
    </citation>
    <scope>NUCLEOTIDE SEQUENCE [LARGE SCALE GENOMIC DNA]</scope>
    <source>
        <strain evidence="6 7">I1-1</strain>
    </source>
</reference>
<dbReference type="CDD" id="cd00840">
    <property type="entry name" value="MPP_Mre11_N"/>
    <property type="match status" value="1"/>
</dbReference>
<dbReference type="PIRSF" id="PIRSF033093">
    <property type="entry name" value="UCP_ML1119"/>
    <property type="match status" value="1"/>
</dbReference>
<keyword evidence="2" id="KW-0378">Hydrolase</keyword>
<comment type="caution">
    <text evidence="6">The sequence shown here is derived from an EMBL/GenBank/DDBJ whole genome shotgun (WGS) entry which is preliminary data.</text>
</comment>
<dbReference type="STRING" id="307486.GCA_000807215_02684"/>
<dbReference type="InterPro" id="IPR014577">
    <property type="entry name" value="UCP033093_metalloPase"/>
</dbReference>
<keyword evidence="4" id="KW-0175">Coiled coil</keyword>
<dbReference type="InterPro" id="IPR004843">
    <property type="entry name" value="Calcineurin-like_PHP"/>
</dbReference>
<dbReference type="InterPro" id="IPR050535">
    <property type="entry name" value="DNA_Repair-Maintenance_Comp"/>
</dbReference>
<keyword evidence="7" id="KW-1185">Reference proteome</keyword>
<dbReference type="Proteomes" id="UP000317763">
    <property type="component" value="Unassembled WGS sequence"/>
</dbReference>
<keyword evidence="1" id="KW-0540">Nuclease</keyword>
<dbReference type="PANTHER" id="PTHR30337:SF0">
    <property type="entry name" value="NUCLEASE SBCCD SUBUNIT D"/>
    <property type="match status" value="1"/>
</dbReference>
<dbReference type="SUPFAM" id="SSF56300">
    <property type="entry name" value="Metallo-dependent phosphatases"/>
    <property type="match status" value="1"/>
</dbReference>
<dbReference type="PANTHER" id="PTHR30337">
    <property type="entry name" value="COMPONENT OF ATP-DEPENDENT DSDNA EXONUCLEASE"/>
    <property type="match status" value="1"/>
</dbReference>
<dbReference type="GO" id="GO:0004527">
    <property type="term" value="F:exonuclease activity"/>
    <property type="evidence" value="ECO:0007669"/>
    <property type="project" value="UniProtKB-KW"/>
</dbReference>
<evidence type="ECO:0000256" key="2">
    <source>
        <dbReference type="ARBA" id="ARBA00022801"/>
    </source>
</evidence>
<evidence type="ECO:0000259" key="5">
    <source>
        <dbReference type="Pfam" id="PF00149"/>
    </source>
</evidence>
<sequence length="377" mass="40834">MVTLIHTADWQIGRQFEPFGPEDGPILAEARLEVVARIAQLARERDVHAVLVAGDIFDAQGVSDRTIRRLFDALSGYPGPWVLLPGNHDAALAESVWSRAQRLGVIPPHVHLALQPQPLRLPTPGAAVGGLAILPAPLTQRHTFEDLTAWFDGAETPEGWLRIGLAHGAVQGVLPDDIDSPNPIAAGRADSARLDYLALGDWHGTLRVNDRTWYSGTPEPDRFRANDAGNVLEVALPGPGAAPIVTPYRIARHPWIALHERLDVASDADRLAQMLAELPAQAVVQLRLSGRLDLAAHARLQQAVQRAQARVRALRLDSRELQLQPTDADLAALHADGYLGDVIAELRERQSGAEAEIARTALVLLADILREEGGGHP</sequence>
<organism evidence="6 7">
    <name type="scientific">Tepidimonas taiwanensis</name>
    <dbReference type="NCBI Taxonomy" id="307486"/>
    <lineage>
        <taxon>Bacteria</taxon>
        <taxon>Pseudomonadati</taxon>
        <taxon>Pseudomonadota</taxon>
        <taxon>Betaproteobacteria</taxon>
        <taxon>Burkholderiales</taxon>
        <taxon>Tepidimonas</taxon>
    </lineage>
</organism>
<dbReference type="OrthoDB" id="9773856at2"/>
<feature type="domain" description="Calcineurin-like phosphoesterase" evidence="5">
    <location>
        <begin position="3"/>
        <end position="95"/>
    </location>
</feature>
<gene>
    <name evidence="6" type="ORF">Ttaiw_02123</name>
</gene>
<proteinExistence type="predicted"/>
<dbReference type="AlphaFoldDB" id="A0A554X231"/>